<reference evidence="4 5" key="1">
    <citation type="submission" date="2019-01" db="EMBL/GenBank/DDBJ databases">
        <title>Complete sequence and annotation of the Mycoplasma phocirhinis strain 852T genome.</title>
        <authorList>
            <person name="Frasca S.Jr."/>
            <person name="Kutish G.F."/>
            <person name="Castellanos Gell J."/>
            <person name="Michaels D.L."/>
            <person name="Brown D.R."/>
        </authorList>
    </citation>
    <scope>NUCLEOTIDE SEQUENCE [LARGE SCALE GENOMIC DNA]</scope>
    <source>
        <strain evidence="4 5">852</strain>
    </source>
</reference>
<dbReference type="Gene3D" id="3.30.1330.30">
    <property type="match status" value="1"/>
</dbReference>
<organism evidence="4 5">
    <name type="scientific">Mycoplasmopsis phocirhinis</name>
    <dbReference type="NCBI Taxonomy" id="142650"/>
    <lineage>
        <taxon>Bacteria</taxon>
        <taxon>Bacillati</taxon>
        <taxon>Mycoplasmatota</taxon>
        <taxon>Mycoplasmoidales</taxon>
        <taxon>Metamycoplasmataceae</taxon>
        <taxon>Mycoplasmopsis</taxon>
    </lineage>
</organism>
<evidence type="ECO:0000259" key="3">
    <source>
        <dbReference type="Pfam" id="PF00588"/>
    </source>
</evidence>
<dbReference type="InterPro" id="IPR051259">
    <property type="entry name" value="rRNA_Methyltransferase"/>
</dbReference>
<evidence type="ECO:0000256" key="1">
    <source>
        <dbReference type="ARBA" id="ARBA00022603"/>
    </source>
</evidence>
<proteinExistence type="predicted"/>
<dbReference type="Proteomes" id="UP000289326">
    <property type="component" value="Chromosome"/>
</dbReference>
<dbReference type="PANTHER" id="PTHR43191:SF2">
    <property type="entry name" value="RRNA METHYLTRANSFERASE 3, MITOCHONDRIAL"/>
    <property type="match status" value="1"/>
</dbReference>
<dbReference type="KEGG" id="mphi:EG856_02640"/>
<sequence length="240" mass="26862">MDNFISSTQNKLIKQVKKILKGDKTYFVIEGKNIIVEAINNNVEIKYIFELNNSNIFKNSIKITENVLKAITSTKSPEGYVALCEKNLNNTIGTNIVFCDNVQDPGNIGTIIRSAVAFGYDTIFTNVNVYNPKIIRSSQGALFKINIIEYDDPIIQIKNLALDNKIYITTLDKDSKIYNKVLYPGLNKVIVFGNEGHGVNKKIYSFASEKIHIPIKFESLNVAVAAGIILNNTYNGDKNE</sequence>
<dbReference type="CDD" id="cd18095">
    <property type="entry name" value="SpoU-like_rRNA-MTase"/>
    <property type="match status" value="1"/>
</dbReference>
<dbReference type="InterPro" id="IPR001537">
    <property type="entry name" value="SpoU_MeTrfase"/>
</dbReference>
<dbReference type="PANTHER" id="PTHR43191">
    <property type="entry name" value="RRNA METHYLTRANSFERASE 3"/>
    <property type="match status" value="1"/>
</dbReference>
<dbReference type="SUPFAM" id="SSF75217">
    <property type="entry name" value="alpha/beta knot"/>
    <property type="match status" value="1"/>
</dbReference>
<dbReference type="RefSeq" id="WP_130429576.1">
    <property type="nucleotide sequence ID" value="NZ_CP034841.1"/>
</dbReference>
<dbReference type="GO" id="GO:0006396">
    <property type="term" value="P:RNA processing"/>
    <property type="evidence" value="ECO:0007669"/>
    <property type="project" value="InterPro"/>
</dbReference>
<dbReference type="InterPro" id="IPR029028">
    <property type="entry name" value="Alpha/beta_knot_MTases"/>
</dbReference>
<dbReference type="InterPro" id="IPR029064">
    <property type="entry name" value="Ribosomal_eL30-like_sf"/>
</dbReference>
<dbReference type="AlphaFoldDB" id="A0A4P6MRV5"/>
<evidence type="ECO:0000313" key="5">
    <source>
        <dbReference type="Proteomes" id="UP000289326"/>
    </source>
</evidence>
<accession>A0A4P6MRV5</accession>
<gene>
    <name evidence="4" type="ORF">EG856_02640</name>
</gene>
<dbReference type="GO" id="GO:0008173">
    <property type="term" value="F:RNA methyltransferase activity"/>
    <property type="evidence" value="ECO:0007669"/>
    <property type="project" value="InterPro"/>
</dbReference>
<dbReference type="Gene3D" id="3.40.1280.10">
    <property type="match status" value="1"/>
</dbReference>
<dbReference type="GO" id="GO:0032259">
    <property type="term" value="P:methylation"/>
    <property type="evidence" value="ECO:0007669"/>
    <property type="project" value="UniProtKB-KW"/>
</dbReference>
<dbReference type="GO" id="GO:0003723">
    <property type="term" value="F:RNA binding"/>
    <property type="evidence" value="ECO:0007669"/>
    <property type="project" value="InterPro"/>
</dbReference>
<name>A0A4P6MRV5_9BACT</name>
<dbReference type="OrthoDB" id="9794400at2"/>
<dbReference type="EMBL" id="CP034841">
    <property type="protein sequence ID" value="QBF34799.1"/>
    <property type="molecule type" value="Genomic_DNA"/>
</dbReference>
<keyword evidence="5" id="KW-1185">Reference proteome</keyword>
<evidence type="ECO:0000313" key="4">
    <source>
        <dbReference type="EMBL" id="QBF34799.1"/>
    </source>
</evidence>
<feature type="domain" description="tRNA/rRNA methyltransferase SpoU type" evidence="3">
    <location>
        <begin position="96"/>
        <end position="230"/>
    </location>
</feature>
<protein>
    <submittedName>
        <fullName evidence="4">RNA methyltransferase</fullName>
    </submittedName>
</protein>
<dbReference type="InterPro" id="IPR029026">
    <property type="entry name" value="tRNA_m1G_MTases_N"/>
</dbReference>
<dbReference type="Pfam" id="PF00588">
    <property type="entry name" value="SpoU_methylase"/>
    <property type="match status" value="1"/>
</dbReference>
<keyword evidence="2 4" id="KW-0808">Transferase</keyword>
<keyword evidence="1 4" id="KW-0489">Methyltransferase</keyword>
<dbReference type="SUPFAM" id="SSF55315">
    <property type="entry name" value="L30e-like"/>
    <property type="match status" value="1"/>
</dbReference>
<evidence type="ECO:0000256" key="2">
    <source>
        <dbReference type="ARBA" id="ARBA00022679"/>
    </source>
</evidence>